<sequence length="76" mass="8141">MPAMPRVLSDFLPDPEDLLAGLTPEQWRLPAPNVAAVLAGFAVRKPGFRVRGRLLSADRAPRAPGRAVPDDRGGLT</sequence>
<comment type="caution">
    <text evidence="1">The sequence shown here is derived from an EMBL/GenBank/DDBJ whole genome shotgun (WGS) entry which is preliminary data.</text>
</comment>
<dbReference type="Proteomes" id="UP001597483">
    <property type="component" value="Unassembled WGS sequence"/>
</dbReference>
<proteinExistence type="predicted"/>
<protein>
    <submittedName>
        <fullName evidence="1">Uncharacterized protein</fullName>
    </submittedName>
</protein>
<dbReference type="RefSeq" id="WP_378311225.1">
    <property type="nucleotide sequence ID" value="NZ_JBHUKS010000029.1"/>
</dbReference>
<gene>
    <name evidence="1" type="ORF">ACFSVL_37035</name>
</gene>
<name>A0ABW5HI68_9PSEU</name>
<organism evidence="1 2">
    <name type="scientific">Amycolatopsis silviterrae</name>
    <dbReference type="NCBI Taxonomy" id="1656914"/>
    <lineage>
        <taxon>Bacteria</taxon>
        <taxon>Bacillati</taxon>
        <taxon>Actinomycetota</taxon>
        <taxon>Actinomycetes</taxon>
        <taxon>Pseudonocardiales</taxon>
        <taxon>Pseudonocardiaceae</taxon>
        <taxon>Amycolatopsis</taxon>
    </lineage>
</organism>
<keyword evidence="2" id="KW-1185">Reference proteome</keyword>
<accession>A0ABW5HI68</accession>
<reference evidence="2" key="1">
    <citation type="journal article" date="2019" name="Int. J. Syst. Evol. Microbiol.">
        <title>The Global Catalogue of Microorganisms (GCM) 10K type strain sequencing project: providing services to taxonomists for standard genome sequencing and annotation.</title>
        <authorList>
            <consortium name="The Broad Institute Genomics Platform"/>
            <consortium name="The Broad Institute Genome Sequencing Center for Infectious Disease"/>
            <person name="Wu L."/>
            <person name="Ma J."/>
        </authorList>
    </citation>
    <scope>NUCLEOTIDE SEQUENCE [LARGE SCALE GENOMIC DNA]</scope>
    <source>
        <strain evidence="2">CGMCC 4.7641</strain>
    </source>
</reference>
<dbReference type="EMBL" id="JBHUKS010000029">
    <property type="protein sequence ID" value="MFD2473053.1"/>
    <property type="molecule type" value="Genomic_DNA"/>
</dbReference>
<evidence type="ECO:0000313" key="2">
    <source>
        <dbReference type="Proteomes" id="UP001597483"/>
    </source>
</evidence>
<evidence type="ECO:0000313" key="1">
    <source>
        <dbReference type="EMBL" id="MFD2473053.1"/>
    </source>
</evidence>